<dbReference type="EMBL" id="BFAA01003586">
    <property type="protein sequence ID" value="GCB72116.1"/>
    <property type="molecule type" value="Genomic_DNA"/>
</dbReference>
<dbReference type="AlphaFoldDB" id="A0A401PG58"/>
<keyword evidence="1" id="KW-0012">Acyltransferase</keyword>
<dbReference type="CDD" id="cd04301">
    <property type="entry name" value="NAT_SF"/>
    <property type="match status" value="1"/>
</dbReference>
<evidence type="ECO:0000256" key="1">
    <source>
        <dbReference type="RuleBase" id="RU368002"/>
    </source>
</evidence>
<dbReference type="InterPro" id="IPR000182">
    <property type="entry name" value="GNAT_dom"/>
</dbReference>
<dbReference type="InterPro" id="IPR010313">
    <property type="entry name" value="Glycine_N-acyltransferase"/>
</dbReference>
<dbReference type="Pfam" id="PF06021">
    <property type="entry name" value="Gly_acyl_tr_N"/>
    <property type="match status" value="1"/>
</dbReference>
<dbReference type="Proteomes" id="UP000288216">
    <property type="component" value="Unassembled WGS sequence"/>
</dbReference>
<sequence length="283" mass="32356">MFLLLNEEKLLTLEKALQNYLPASIKIYGTILNINRGKISELEVVVDSWPNFSTVICRPCMKDETNNLVESTLTVFSKDQSSLYHLLMDDNVVNWTTCFMFGGIDTGVLELVKDVAACKKFTISIPDCSCAMILEKPDDLCDITPEMTDVVSRISCLDPSHAQIVNRSWKFGNDDSGLQFVKNILEKFPSYCILDETDNPVSWILTYQYGAMGLLYTLPEHRGKGFAKLLVTKMVKVLQNLGYPIYCFVEEENTKSYQLFEKLGFKEAPDIRFSWPWCRPFQK</sequence>
<dbReference type="InterPro" id="IPR013653">
    <property type="entry name" value="GCN5-like_dom"/>
</dbReference>
<dbReference type="GO" id="GO:0005739">
    <property type="term" value="C:mitochondrion"/>
    <property type="evidence" value="ECO:0007669"/>
    <property type="project" value="InterPro"/>
</dbReference>
<dbReference type="InterPro" id="IPR015938">
    <property type="entry name" value="Glycine_N-acyltransferase_N"/>
</dbReference>
<dbReference type="OMA" id="AVLNICQ"/>
<dbReference type="GO" id="GO:0047961">
    <property type="term" value="F:glycine N-acyltransferase activity"/>
    <property type="evidence" value="ECO:0007669"/>
    <property type="project" value="InterPro"/>
</dbReference>
<evidence type="ECO:0000313" key="3">
    <source>
        <dbReference type="EMBL" id="GCB72116.1"/>
    </source>
</evidence>
<protein>
    <recommendedName>
        <fullName evidence="1">Glycine N-acyltransferase-like protein</fullName>
        <ecNumber evidence="1">2.3.1.-</ecNumber>
    </recommendedName>
</protein>
<comment type="similarity">
    <text evidence="1">Belongs to the glycine N-acyltransferase family.</text>
</comment>
<evidence type="ECO:0000259" key="2">
    <source>
        <dbReference type="PROSITE" id="PS51186"/>
    </source>
</evidence>
<dbReference type="InterPro" id="IPR016181">
    <property type="entry name" value="Acyl_CoA_acyltransferase"/>
</dbReference>
<keyword evidence="4" id="KW-1185">Reference proteome</keyword>
<dbReference type="Gene3D" id="3.40.630.30">
    <property type="match status" value="1"/>
</dbReference>
<organism evidence="3 4">
    <name type="scientific">Scyliorhinus torazame</name>
    <name type="common">Cloudy catshark</name>
    <name type="synonym">Catulus torazame</name>
    <dbReference type="NCBI Taxonomy" id="75743"/>
    <lineage>
        <taxon>Eukaryota</taxon>
        <taxon>Metazoa</taxon>
        <taxon>Chordata</taxon>
        <taxon>Craniata</taxon>
        <taxon>Vertebrata</taxon>
        <taxon>Chondrichthyes</taxon>
        <taxon>Elasmobranchii</taxon>
        <taxon>Galeomorphii</taxon>
        <taxon>Galeoidea</taxon>
        <taxon>Carcharhiniformes</taxon>
        <taxon>Scyliorhinidae</taxon>
        <taxon>Scyliorhinus</taxon>
    </lineage>
</organism>
<dbReference type="EC" id="2.3.1.-" evidence="1"/>
<feature type="domain" description="N-acetyltransferase" evidence="2">
    <location>
        <begin position="152"/>
        <end position="283"/>
    </location>
</feature>
<keyword evidence="1" id="KW-0808">Transferase</keyword>
<dbReference type="PANTHER" id="PTHR15298">
    <property type="entry name" value="L-COA N-ACYLTRANSFERASE-RELATED"/>
    <property type="match status" value="1"/>
</dbReference>
<dbReference type="SUPFAM" id="SSF55729">
    <property type="entry name" value="Acyl-CoA N-acyltransferases (Nat)"/>
    <property type="match status" value="1"/>
</dbReference>
<accession>A0A401PG58</accession>
<dbReference type="PROSITE" id="PS51186">
    <property type="entry name" value="GNAT"/>
    <property type="match status" value="1"/>
</dbReference>
<dbReference type="STRING" id="75743.A0A401PG58"/>
<dbReference type="Pfam" id="PF08445">
    <property type="entry name" value="FR47"/>
    <property type="match status" value="1"/>
</dbReference>
<comment type="caution">
    <text evidence="3">The sequence shown here is derived from an EMBL/GenBank/DDBJ whole genome shotgun (WGS) entry which is preliminary data.</text>
</comment>
<dbReference type="OrthoDB" id="61870at2759"/>
<evidence type="ECO:0000313" key="4">
    <source>
        <dbReference type="Proteomes" id="UP000288216"/>
    </source>
</evidence>
<name>A0A401PG58_SCYTO</name>
<reference evidence="3 4" key="1">
    <citation type="journal article" date="2018" name="Nat. Ecol. Evol.">
        <title>Shark genomes provide insights into elasmobranch evolution and the origin of vertebrates.</title>
        <authorList>
            <person name="Hara Y"/>
            <person name="Yamaguchi K"/>
            <person name="Onimaru K"/>
            <person name="Kadota M"/>
            <person name="Koyanagi M"/>
            <person name="Keeley SD"/>
            <person name="Tatsumi K"/>
            <person name="Tanaka K"/>
            <person name="Motone F"/>
            <person name="Kageyama Y"/>
            <person name="Nozu R"/>
            <person name="Adachi N"/>
            <person name="Nishimura O"/>
            <person name="Nakagawa R"/>
            <person name="Tanegashima C"/>
            <person name="Kiyatake I"/>
            <person name="Matsumoto R"/>
            <person name="Murakumo K"/>
            <person name="Nishida K"/>
            <person name="Terakita A"/>
            <person name="Kuratani S"/>
            <person name="Sato K"/>
            <person name="Hyodo S Kuraku.S."/>
        </authorList>
    </citation>
    <scope>NUCLEOTIDE SEQUENCE [LARGE SCALE GENOMIC DNA]</scope>
</reference>
<gene>
    <name evidence="3" type="ORF">scyTo_0009032</name>
</gene>
<proteinExistence type="inferred from homology"/>
<dbReference type="PANTHER" id="PTHR15298:SF1">
    <property type="entry name" value="GLYCINE N-ACYLTRANSFERASE-LIKE PROTEIN"/>
    <property type="match status" value="1"/>
</dbReference>